<accession>A0AAE1AF35</accession>
<comment type="caution">
    <text evidence="1">The sequence shown here is derived from an EMBL/GenBank/DDBJ whole genome shotgun (WGS) entry which is preliminary data.</text>
</comment>
<keyword evidence="2" id="KW-1185">Reference proteome</keyword>
<organism evidence="1 2">
    <name type="scientific">Elysia crispata</name>
    <name type="common">lettuce slug</name>
    <dbReference type="NCBI Taxonomy" id="231223"/>
    <lineage>
        <taxon>Eukaryota</taxon>
        <taxon>Metazoa</taxon>
        <taxon>Spiralia</taxon>
        <taxon>Lophotrochozoa</taxon>
        <taxon>Mollusca</taxon>
        <taxon>Gastropoda</taxon>
        <taxon>Heterobranchia</taxon>
        <taxon>Euthyneura</taxon>
        <taxon>Panpulmonata</taxon>
        <taxon>Sacoglossa</taxon>
        <taxon>Placobranchoidea</taxon>
        <taxon>Plakobranchidae</taxon>
        <taxon>Elysia</taxon>
    </lineage>
</organism>
<evidence type="ECO:0000313" key="1">
    <source>
        <dbReference type="EMBL" id="KAK3785876.1"/>
    </source>
</evidence>
<protein>
    <submittedName>
        <fullName evidence="1">Uncharacterized protein</fullName>
    </submittedName>
</protein>
<sequence length="124" mass="13077">MTGHTSCQVSLTRHYPASGHVVRSESGRSSLSCRVSRSLELFKVCVAWAVGGCVVVSPRISTSRLMDESKTVNKHQGEQVPGDGICVETRSVCGCGVSTFALISRPEEGSVLAGSIPINGDGRK</sequence>
<name>A0AAE1AF35_9GAST</name>
<evidence type="ECO:0000313" key="2">
    <source>
        <dbReference type="Proteomes" id="UP001283361"/>
    </source>
</evidence>
<reference evidence="1" key="1">
    <citation type="journal article" date="2023" name="G3 (Bethesda)">
        <title>A reference genome for the long-term kleptoplast-retaining sea slug Elysia crispata morphotype clarki.</title>
        <authorList>
            <person name="Eastman K.E."/>
            <person name="Pendleton A.L."/>
            <person name="Shaikh M.A."/>
            <person name="Suttiyut T."/>
            <person name="Ogas R."/>
            <person name="Tomko P."/>
            <person name="Gavelis G."/>
            <person name="Widhalm J.R."/>
            <person name="Wisecaver J.H."/>
        </authorList>
    </citation>
    <scope>NUCLEOTIDE SEQUENCE</scope>
    <source>
        <strain evidence="1">ECLA1</strain>
    </source>
</reference>
<gene>
    <name evidence="1" type="ORF">RRG08_005936</name>
</gene>
<proteinExistence type="predicted"/>
<dbReference type="AlphaFoldDB" id="A0AAE1AF35"/>
<dbReference type="EMBL" id="JAWDGP010002051">
    <property type="protein sequence ID" value="KAK3785876.1"/>
    <property type="molecule type" value="Genomic_DNA"/>
</dbReference>
<dbReference type="Proteomes" id="UP001283361">
    <property type="component" value="Unassembled WGS sequence"/>
</dbReference>